<feature type="region of interest" description="Disordered" evidence="1">
    <location>
        <begin position="889"/>
        <end position="927"/>
    </location>
</feature>
<feature type="compositionally biased region" description="Low complexity" evidence="1">
    <location>
        <begin position="99"/>
        <end position="113"/>
    </location>
</feature>
<feature type="region of interest" description="Disordered" evidence="1">
    <location>
        <begin position="682"/>
        <end position="736"/>
    </location>
</feature>
<feature type="region of interest" description="Disordered" evidence="1">
    <location>
        <begin position="794"/>
        <end position="822"/>
    </location>
</feature>
<feature type="domain" description="TNRC6 PABC binding" evidence="2">
    <location>
        <begin position="1030"/>
        <end position="1197"/>
    </location>
</feature>
<dbReference type="SUPFAM" id="SSF54928">
    <property type="entry name" value="RNA-binding domain, RBD"/>
    <property type="match status" value="1"/>
</dbReference>
<accession>A0ABQ7TPK6</accession>
<dbReference type="PANTHER" id="PTHR13020">
    <property type="entry name" value="TRINUCLEOTIDE REPEAT-CONTAINING GENE 6"/>
    <property type="match status" value="1"/>
</dbReference>
<feature type="compositionally biased region" description="Polar residues" evidence="1">
    <location>
        <begin position="549"/>
        <end position="561"/>
    </location>
</feature>
<dbReference type="EMBL" id="JAIPUX010000026">
    <property type="protein sequence ID" value="KAH0631725.1"/>
    <property type="molecule type" value="Genomic_DNA"/>
</dbReference>
<feature type="region of interest" description="Disordered" evidence="1">
    <location>
        <begin position="620"/>
        <end position="646"/>
    </location>
</feature>
<feature type="compositionally biased region" description="Low complexity" evidence="1">
    <location>
        <begin position="707"/>
        <end position="718"/>
    </location>
</feature>
<feature type="compositionally biased region" description="Polar residues" evidence="1">
    <location>
        <begin position="433"/>
        <end position="459"/>
    </location>
</feature>
<feature type="compositionally biased region" description="Low complexity" evidence="1">
    <location>
        <begin position="682"/>
        <end position="694"/>
    </location>
</feature>
<proteinExistence type="predicted"/>
<dbReference type="Proteomes" id="UP000826234">
    <property type="component" value="Unassembled WGS sequence"/>
</dbReference>
<feature type="region of interest" description="Disordered" evidence="1">
    <location>
        <begin position="265"/>
        <end position="292"/>
    </location>
</feature>
<feature type="region of interest" description="Disordered" evidence="1">
    <location>
        <begin position="1145"/>
        <end position="1164"/>
    </location>
</feature>
<organism evidence="3 4">
    <name type="scientific">Phrynosoma platyrhinos</name>
    <name type="common">Desert horned lizard</name>
    <dbReference type="NCBI Taxonomy" id="52577"/>
    <lineage>
        <taxon>Eukaryota</taxon>
        <taxon>Metazoa</taxon>
        <taxon>Chordata</taxon>
        <taxon>Craniata</taxon>
        <taxon>Vertebrata</taxon>
        <taxon>Euteleostomi</taxon>
        <taxon>Lepidosauria</taxon>
        <taxon>Squamata</taxon>
        <taxon>Bifurcata</taxon>
        <taxon>Unidentata</taxon>
        <taxon>Episquamata</taxon>
        <taxon>Toxicofera</taxon>
        <taxon>Iguania</taxon>
        <taxon>Phrynosomatidae</taxon>
        <taxon>Phrynosomatinae</taxon>
        <taxon>Phrynosoma</taxon>
    </lineage>
</organism>
<protein>
    <recommendedName>
        <fullName evidence="2">TNRC6 PABC binding domain-containing protein</fullName>
    </recommendedName>
</protein>
<evidence type="ECO:0000313" key="4">
    <source>
        <dbReference type="Proteomes" id="UP000826234"/>
    </source>
</evidence>
<evidence type="ECO:0000256" key="1">
    <source>
        <dbReference type="SAM" id="MobiDB-lite"/>
    </source>
</evidence>
<feature type="compositionally biased region" description="Basic and acidic residues" evidence="1">
    <location>
        <begin position="119"/>
        <end position="131"/>
    </location>
</feature>
<dbReference type="InterPro" id="IPR035979">
    <property type="entry name" value="RBD_domain_sf"/>
</dbReference>
<feature type="compositionally biased region" description="Polar residues" evidence="1">
    <location>
        <begin position="149"/>
        <end position="161"/>
    </location>
</feature>
<dbReference type="InterPro" id="IPR012677">
    <property type="entry name" value="Nucleotide-bd_a/b_plait_sf"/>
</dbReference>
<feature type="compositionally biased region" description="Polar residues" evidence="1">
    <location>
        <begin position="1017"/>
        <end position="1028"/>
    </location>
</feature>
<feature type="compositionally biased region" description="Low complexity" evidence="1">
    <location>
        <begin position="280"/>
        <end position="292"/>
    </location>
</feature>
<feature type="compositionally biased region" description="Polar residues" evidence="1">
    <location>
        <begin position="75"/>
        <end position="91"/>
    </location>
</feature>
<feature type="region of interest" description="Disordered" evidence="1">
    <location>
        <begin position="1318"/>
        <end position="1339"/>
    </location>
</feature>
<dbReference type="Gene3D" id="3.30.70.330">
    <property type="match status" value="1"/>
</dbReference>
<feature type="region of interest" description="Disordered" evidence="1">
    <location>
        <begin position="1017"/>
        <end position="1058"/>
    </location>
</feature>
<dbReference type="Pfam" id="PF16608">
    <property type="entry name" value="TNRC6-PABC_bdg"/>
    <property type="match status" value="2"/>
</dbReference>
<comment type="caution">
    <text evidence="3">The sequence shown here is derived from an EMBL/GenBank/DDBJ whole genome shotgun (WGS) entry which is preliminary data.</text>
</comment>
<reference evidence="3 4" key="1">
    <citation type="journal article" date="2022" name="Gigascience">
        <title>A chromosome-level genome assembly and annotation of the desert horned lizard, Phrynosoma platyrhinos, provides insight into chromosomal rearrangements among reptiles.</title>
        <authorList>
            <person name="Koochekian N."/>
            <person name="Ascanio A."/>
            <person name="Farleigh K."/>
            <person name="Card D.C."/>
            <person name="Schield D.R."/>
            <person name="Castoe T.A."/>
            <person name="Jezkova T."/>
        </authorList>
    </citation>
    <scope>NUCLEOTIDE SEQUENCE [LARGE SCALE GENOMIC DNA]</scope>
    <source>
        <strain evidence="3">NK-2021</strain>
    </source>
</reference>
<evidence type="ECO:0000313" key="3">
    <source>
        <dbReference type="EMBL" id="KAH0631725.1"/>
    </source>
</evidence>
<feature type="domain" description="TNRC6 PABC binding" evidence="2">
    <location>
        <begin position="976"/>
        <end position="1029"/>
    </location>
</feature>
<feature type="compositionally biased region" description="Basic and acidic residues" evidence="1">
    <location>
        <begin position="810"/>
        <end position="822"/>
    </location>
</feature>
<name>A0ABQ7TPK6_PHRPL</name>
<feature type="compositionally biased region" description="Low complexity" evidence="1">
    <location>
        <begin position="914"/>
        <end position="927"/>
    </location>
</feature>
<dbReference type="InterPro" id="IPR032226">
    <property type="entry name" value="TNRC6_PABC-bd"/>
</dbReference>
<gene>
    <name evidence="3" type="ORF">JD844_019475</name>
</gene>
<feature type="region of interest" description="Disordered" evidence="1">
    <location>
        <begin position="19"/>
        <end position="212"/>
    </location>
</feature>
<dbReference type="InterPro" id="IPR052068">
    <property type="entry name" value="GW182_domain"/>
</dbReference>
<sequence>MRQETILAKHSCKQEPILLQEEEEEQLMEERKKRKDEKRKKEAAQKKTAEQKNKAAPELAKPSVSQPLPVAPTAASPSTVPCSSVGGSNNAKRALGNSQQQVQQQQQPPAQQPSLPRYTAREVPPRFRQQEQKQLLKRGQPLPGIAANLGSTSKPLNSQPGGNPVTGEQPAAAGEGQNSSRKQPDLDHSTLGSHYESSHWGTVSSSSDSSTNWDKVIVDGVGKEAWPSIASSDSEFASERLDADLALSSGSDRNLLIMASRGLGSEANGLRSGPQSKFVNGSNSNNMGKGSLSRSSWGSSWGGLQENGALVSTCPVSTDVSNGLTEIGNSRIDAWGTLGSSHGELNPSTLNSNGHRGAWPVLENSGHALKGPGGNSSCNPAVGPIANTQTANSAILGSSWGSLKENGDSQANGTRRALHGRQPQNPIPEADGPNNNTTNFVISSLPNPSSSMQMNELASNNNNNNTGTGTWGVGAKSSRPQASPILNGTSTPHLSGGDSETKTGGPAGTLWGGAYGPSYSGEACPNTSNQANSDTVNATLIMPPGLGGPSNSKADTASSHCSGWEEATKPNQSQGWGEAPKPNHPQGWGEAPKPPSSPDWNKPQDIGRWGKETAAAAVVGKPSGWLGASAPEEEPTGWEEPSPESIRRKIEIDDGTSAWGDPSKYNYKHVNMWNNNTLDSRASLSDQQAQRQQQGMTLPGAGTVAESSVGSSSSNVSGWGETAPLPATVDNGTSAWGKPVDTGTSWGESISDAVSTGSWGNASLGRQASNKPGILPDKWMEMEKHNLNVTEYSRVIGKGPHSRPQISKESSMDRNPYFDKDGLVAADDSQNVQFMSSQSTKFPPSNSALPNYALSSLTGLSAQSLNSVRQNGNPSTFGNLSAQSRNLLPSPAQQSLNSSQPNPRSQVPPPLPSPQSRSLSMQQQMMQQSCQLDPNLLIKQQQQQQQQQLHPSAMKSFLESVIPHANVELQKGPSQISAFSSFPIGSNSNLNVNMDMGSIKEPQSRLRKWTTVDSISTNTSSLDQNASKNEFRPGEPWKGYPNIDPETDPYITPGSVTNNLSVNTVREADHLRDRNSGSSSSLNTTLPSTSAWSSIRASNYNVSLSSTAQSTSSARNSDSKPTWSPASINNTSLAHELWKVPLPPKSIAAPSRPPPGLTGQKLPLSSWENSVRLGGGWSSSDARYTPGSNWSEGSSGRITNCLVLKNLTPQIDGSTLRTLCMQHGPLITFHLNLPHGNALVRYSSKEEVVKAQKSLHIFAQTLQYLRRRRWRQQRWDSQCVGLASQRAAKEKRGAPSPQKGDPAALWLSRLTSHRSAVAWQPGSAKQSSERPTDVKTNGGLQVKGKDKVLIAPLCSWGMKLKNGALRFVKLRAQL</sequence>
<feature type="compositionally biased region" description="Basic and acidic residues" evidence="1">
    <location>
        <begin position="39"/>
        <end position="55"/>
    </location>
</feature>
<evidence type="ECO:0000259" key="2">
    <source>
        <dbReference type="Pfam" id="PF16608"/>
    </source>
</evidence>
<feature type="region of interest" description="Disordered" evidence="1">
    <location>
        <begin position="398"/>
        <end position="510"/>
    </location>
</feature>
<keyword evidence="4" id="KW-1185">Reference proteome</keyword>
<feature type="compositionally biased region" description="Polar residues" evidence="1">
    <location>
        <begin position="478"/>
        <end position="493"/>
    </location>
</feature>
<feature type="compositionally biased region" description="Low complexity" evidence="1">
    <location>
        <begin position="198"/>
        <end position="210"/>
    </location>
</feature>
<dbReference type="PANTHER" id="PTHR13020:SF28">
    <property type="entry name" value="TRINUCLEOTIDE REPEAT-CONTAINING GENE 6A PROTEIN"/>
    <property type="match status" value="1"/>
</dbReference>
<feature type="region of interest" description="Disordered" evidence="1">
    <location>
        <begin position="543"/>
        <end position="606"/>
    </location>
</feature>